<evidence type="ECO:0000313" key="4">
    <source>
        <dbReference type="EMBL" id="ETO26384.1"/>
    </source>
</evidence>
<reference evidence="4 5" key="1">
    <citation type="journal article" date="2013" name="Curr. Biol.">
        <title>The Genome of the Foraminiferan Reticulomyxa filosa.</title>
        <authorList>
            <person name="Glockner G."/>
            <person name="Hulsmann N."/>
            <person name="Schleicher M."/>
            <person name="Noegel A.A."/>
            <person name="Eichinger L."/>
            <person name="Gallinger C."/>
            <person name="Pawlowski J."/>
            <person name="Sierra R."/>
            <person name="Euteneuer U."/>
            <person name="Pillet L."/>
            <person name="Moustafa A."/>
            <person name="Platzer M."/>
            <person name="Groth M."/>
            <person name="Szafranski K."/>
            <person name="Schliwa M."/>
        </authorList>
    </citation>
    <scope>NUCLEOTIDE SEQUENCE [LARGE SCALE GENOMIC DNA]</scope>
</reference>
<dbReference type="InterPro" id="IPR036322">
    <property type="entry name" value="WD40_repeat_dom_sf"/>
</dbReference>
<name>X6NL16_RETFI</name>
<dbReference type="InterPro" id="IPR015943">
    <property type="entry name" value="WD40/YVTN_repeat-like_dom_sf"/>
</dbReference>
<dbReference type="AlphaFoldDB" id="X6NL16"/>
<dbReference type="GO" id="GO:0032956">
    <property type="term" value="P:regulation of actin cytoskeleton organization"/>
    <property type="evidence" value="ECO:0007669"/>
    <property type="project" value="TreeGrafter"/>
</dbReference>
<dbReference type="InterPro" id="IPR001680">
    <property type="entry name" value="WD40_rpt"/>
</dbReference>
<gene>
    <name evidence="4" type="ORF">RFI_10752</name>
</gene>
<keyword evidence="5" id="KW-1185">Reference proteome</keyword>
<evidence type="ECO:0000256" key="3">
    <source>
        <dbReference type="SAM" id="MobiDB-lite"/>
    </source>
</evidence>
<feature type="repeat" description="WD" evidence="2">
    <location>
        <begin position="39"/>
        <end position="71"/>
    </location>
</feature>
<dbReference type="PROSITE" id="PS50082">
    <property type="entry name" value="WD_REPEATS_2"/>
    <property type="match status" value="1"/>
</dbReference>
<proteinExistence type="inferred from homology"/>
<dbReference type="GO" id="GO:0031929">
    <property type="term" value="P:TOR signaling"/>
    <property type="evidence" value="ECO:0007669"/>
    <property type="project" value="InterPro"/>
</dbReference>
<dbReference type="SMART" id="SM00320">
    <property type="entry name" value="WD40"/>
    <property type="match status" value="3"/>
</dbReference>
<dbReference type="GO" id="GO:0031932">
    <property type="term" value="C:TORC2 complex"/>
    <property type="evidence" value="ECO:0007669"/>
    <property type="project" value="InterPro"/>
</dbReference>
<organism evidence="4 5">
    <name type="scientific">Reticulomyxa filosa</name>
    <dbReference type="NCBI Taxonomy" id="46433"/>
    <lineage>
        <taxon>Eukaryota</taxon>
        <taxon>Sar</taxon>
        <taxon>Rhizaria</taxon>
        <taxon>Retaria</taxon>
        <taxon>Foraminifera</taxon>
        <taxon>Monothalamids</taxon>
        <taxon>Reticulomyxidae</taxon>
        <taxon>Reticulomyxa</taxon>
    </lineage>
</organism>
<sequence length="316" mass="36205">FTFYFYSYIYLTYTNDAFKQIVCLRHAEELGTPVPERELFGHTKSVHCLRADEANKRLFSAGFDNSICVWSKNEKLNDFMQLQVLKSVHKSNGFTCLLTMPNIDCIAAGTDNGYVTIWHECPYNEPKPLYVDQIRANSADQDQSQATVENRNNSTTTNLQYQGSEPLKPSIDRIRAISEQMIRSKYISTNNLFNGSIMSQKSVQTNKVWKCVYSWKAHSHGKVTSMEYIEKDNVLVTSGEDGCVRVVYVCHPELFPSVQVTPKDNHVENSELSFADINKNRLVSAHYSPIVQSKLSAAFDEIHQRDQIHYQSKFQK</sequence>
<dbReference type="Proteomes" id="UP000023152">
    <property type="component" value="Unassembled WGS sequence"/>
</dbReference>
<dbReference type="GO" id="GO:0031931">
    <property type="term" value="C:TORC1 complex"/>
    <property type="evidence" value="ECO:0007669"/>
    <property type="project" value="InterPro"/>
</dbReference>
<dbReference type="PANTHER" id="PTHR19842">
    <property type="entry name" value="G BETA-LIKE PROTEIN GBL"/>
    <property type="match status" value="1"/>
</dbReference>
<comment type="caution">
    <text evidence="4">The sequence shown here is derived from an EMBL/GenBank/DDBJ whole genome shotgun (WGS) entry which is preliminary data.</text>
</comment>
<keyword evidence="2" id="KW-0853">WD repeat</keyword>
<evidence type="ECO:0000313" key="5">
    <source>
        <dbReference type="Proteomes" id="UP000023152"/>
    </source>
</evidence>
<feature type="non-terminal residue" evidence="4">
    <location>
        <position position="1"/>
    </location>
</feature>
<protein>
    <submittedName>
        <fullName evidence="4">Uncharacterized protein</fullName>
    </submittedName>
</protein>
<feature type="region of interest" description="Disordered" evidence="3">
    <location>
        <begin position="140"/>
        <end position="162"/>
    </location>
</feature>
<dbReference type="InterPro" id="IPR037588">
    <property type="entry name" value="MLST8"/>
</dbReference>
<comment type="similarity">
    <text evidence="1">Belongs to the WD repeat LST8 family.</text>
</comment>
<evidence type="ECO:0000256" key="1">
    <source>
        <dbReference type="ARBA" id="ARBA00009890"/>
    </source>
</evidence>
<dbReference type="PROSITE" id="PS50294">
    <property type="entry name" value="WD_REPEATS_REGION"/>
    <property type="match status" value="1"/>
</dbReference>
<dbReference type="SUPFAM" id="SSF50978">
    <property type="entry name" value="WD40 repeat-like"/>
    <property type="match status" value="1"/>
</dbReference>
<dbReference type="Pfam" id="PF00400">
    <property type="entry name" value="WD40"/>
    <property type="match status" value="2"/>
</dbReference>
<accession>X6NL16</accession>
<evidence type="ECO:0000256" key="2">
    <source>
        <dbReference type="PROSITE-ProRule" id="PRU00221"/>
    </source>
</evidence>
<dbReference type="PANTHER" id="PTHR19842:SF0">
    <property type="entry name" value="TARGET OF RAPAMYCIN COMPLEX SUBUNIT LST8"/>
    <property type="match status" value="1"/>
</dbReference>
<dbReference type="EMBL" id="ASPP01007899">
    <property type="protein sequence ID" value="ETO26384.1"/>
    <property type="molecule type" value="Genomic_DNA"/>
</dbReference>
<dbReference type="Gene3D" id="2.130.10.10">
    <property type="entry name" value="YVTN repeat-like/Quinoprotein amine dehydrogenase"/>
    <property type="match status" value="1"/>
</dbReference>